<dbReference type="GO" id="GO:0005737">
    <property type="term" value="C:cytoplasm"/>
    <property type="evidence" value="ECO:0007669"/>
    <property type="project" value="UniProtKB-SubCell"/>
</dbReference>
<reference evidence="6" key="1">
    <citation type="journal article" date="2013" name="PLoS ONE">
        <title>Metagenomic insights into the carbohydrate-active enzymes carried by the microorganisms adhering to solid digesta in the rumen of cows.</title>
        <authorList>
            <person name="Wang L."/>
            <person name="Hatem A."/>
            <person name="Catalyurek U.V."/>
            <person name="Morrison M."/>
            <person name="Yu Z."/>
        </authorList>
    </citation>
    <scope>NUCLEOTIDE SEQUENCE</scope>
</reference>
<dbReference type="PROSITE" id="PS51721">
    <property type="entry name" value="G_CP"/>
    <property type="match status" value="1"/>
</dbReference>
<name>W0FQF4_9BACT</name>
<dbReference type="GO" id="GO:0006412">
    <property type="term" value="P:translation"/>
    <property type="evidence" value="ECO:0007669"/>
    <property type="project" value="TreeGrafter"/>
</dbReference>
<dbReference type="SUPFAM" id="SSF52540">
    <property type="entry name" value="P-loop containing nucleoside triphosphate hydrolases"/>
    <property type="match status" value="1"/>
</dbReference>
<dbReference type="AlphaFoldDB" id="W0FQF4"/>
<evidence type="ECO:0000259" key="5">
    <source>
        <dbReference type="PROSITE" id="PS51721"/>
    </source>
</evidence>
<dbReference type="EMBL" id="KC246825">
    <property type="protein sequence ID" value="AHF25230.1"/>
    <property type="molecule type" value="Genomic_DNA"/>
</dbReference>
<dbReference type="InterPro" id="IPR016478">
    <property type="entry name" value="GTPase_MTG1"/>
</dbReference>
<comment type="subcellular location">
    <subcellularLocation>
        <location evidence="3">Cytoplasm</location>
    </subcellularLocation>
</comment>
<evidence type="ECO:0000256" key="1">
    <source>
        <dbReference type="ARBA" id="ARBA00022741"/>
    </source>
</evidence>
<dbReference type="GO" id="GO:0003924">
    <property type="term" value="F:GTPase activity"/>
    <property type="evidence" value="ECO:0007669"/>
    <property type="project" value="TreeGrafter"/>
</dbReference>
<sequence length="295" mass="33378">MNGQQTTINWYPGHMAKTRRLLKEQLRRIDLVIEICDARMPLSSRNPELDDIISGKRHLLFMNKSDLADPAMNCEWIRYFREKGISAWPTDASKMRGKETIGLIDRATKEIVDKALEKGVRKTVRAMIVGIPNVGKSTLINRLYGRSITKIGDRPGVTKSNQWVRVSPYLELLDTPGLLWPKLDDQVSARRLCYIGSVSDEVVDLGDLTIHLLEDLCGIVPEKVKERFRVEDPSLKGVELLDAVCAGRGWLLKGAQPDYDRCCSVVLDEFRAGKLGRITFEKPPETTNTEKKDND</sequence>
<evidence type="ECO:0000256" key="2">
    <source>
        <dbReference type="ARBA" id="ARBA00023134"/>
    </source>
</evidence>
<accession>W0FQF4</accession>
<dbReference type="PIRSF" id="PIRSF006230">
    <property type="entry name" value="MG442"/>
    <property type="match status" value="1"/>
</dbReference>
<dbReference type="PANTHER" id="PTHR45782:SF4">
    <property type="entry name" value="MITOCHONDRIAL RIBOSOME-ASSOCIATED GTPASE 1"/>
    <property type="match status" value="1"/>
</dbReference>
<dbReference type="InterPro" id="IPR023179">
    <property type="entry name" value="GTP-bd_ortho_bundle_sf"/>
</dbReference>
<dbReference type="InterPro" id="IPR030378">
    <property type="entry name" value="G_CP_dom"/>
</dbReference>
<dbReference type="InterPro" id="IPR019991">
    <property type="entry name" value="GTP-bd_ribosome_bgen"/>
</dbReference>
<comment type="function">
    <text evidence="3">Required for a late step of 50S ribosomal subunit assembly. Has GTPase activity.</text>
</comment>
<evidence type="ECO:0000256" key="3">
    <source>
        <dbReference type="PIRNR" id="PIRNR006230"/>
    </source>
</evidence>
<protein>
    <recommendedName>
        <fullName evidence="3">Ribosome biogenesis GTPase A</fullName>
    </recommendedName>
</protein>
<comment type="similarity">
    <text evidence="3">Belongs to the TRAFAC class YlqF/YawG GTPase family. MTG1 subfamily.</text>
</comment>
<keyword evidence="2 3" id="KW-0342">GTP-binding</keyword>
<keyword evidence="3" id="KW-0963">Cytoplasm</keyword>
<dbReference type="Gene3D" id="1.10.1580.10">
    <property type="match status" value="1"/>
</dbReference>
<dbReference type="InterPro" id="IPR006073">
    <property type="entry name" value="GTP-bd"/>
</dbReference>
<organism evidence="6">
    <name type="scientific">uncultured bacterium Contig90</name>
    <dbReference type="NCBI Taxonomy" id="1393628"/>
    <lineage>
        <taxon>Bacteria</taxon>
        <taxon>environmental samples</taxon>
    </lineage>
</organism>
<dbReference type="InterPro" id="IPR027417">
    <property type="entry name" value="P-loop_NTPase"/>
</dbReference>
<dbReference type="NCBIfam" id="TIGR03596">
    <property type="entry name" value="GTPase_YlqF"/>
    <property type="match status" value="1"/>
</dbReference>
<dbReference type="Pfam" id="PF01926">
    <property type="entry name" value="MMR_HSR1"/>
    <property type="match status" value="1"/>
</dbReference>
<dbReference type="GO" id="GO:0005525">
    <property type="term" value="F:GTP binding"/>
    <property type="evidence" value="ECO:0007669"/>
    <property type="project" value="UniProtKB-KW"/>
</dbReference>
<feature type="binding site" evidence="4">
    <location>
        <position position="177"/>
    </location>
    <ligand>
        <name>GTP</name>
        <dbReference type="ChEBI" id="CHEBI:37565"/>
    </ligand>
</feature>
<dbReference type="CDD" id="cd01856">
    <property type="entry name" value="YlqF"/>
    <property type="match status" value="1"/>
</dbReference>
<dbReference type="PANTHER" id="PTHR45782">
    <property type="entry name" value="MITOCHONDRIAL RIBOSOME-ASSOCIATED GTPASE 1"/>
    <property type="match status" value="1"/>
</dbReference>
<feature type="binding site" evidence="4">
    <location>
        <begin position="133"/>
        <end position="138"/>
    </location>
    <ligand>
        <name>GTP</name>
        <dbReference type="ChEBI" id="CHEBI:37565"/>
    </ligand>
</feature>
<feature type="domain" description="CP-type G" evidence="5">
    <location>
        <begin position="19"/>
        <end position="181"/>
    </location>
</feature>
<evidence type="ECO:0000313" key="6">
    <source>
        <dbReference type="EMBL" id="AHF25230.1"/>
    </source>
</evidence>
<dbReference type="Gene3D" id="3.40.50.300">
    <property type="entry name" value="P-loop containing nucleotide triphosphate hydrolases"/>
    <property type="match status" value="1"/>
</dbReference>
<evidence type="ECO:0000256" key="4">
    <source>
        <dbReference type="PIRSR" id="PIRSR006230-1"/>
    </source>
</evidence>
<keyword evidence="1 3" id="KW-0547">Nucleotide-binding</keyword>
<feature type="binding site" evidence="4">
    <location>
        <begin position="63"/>
        <end position="66"/>
    </location>
    <ligand>
        <name>GTP</name>
        <dbReference type="ChEBI" id="CHEBI:37565"/>
    </ligand>
</feature>
<proteinExistence type="inferred from homology"/>